<dbReference type="EMBL" id="BAAAYK010000038">
    <property type="protein sequence ID" value="GAA3359909.1"/>
    <property type="molecule type" value="Genomic_DNA"/>
</dbReference>
<gene>
    <name evidence="6" type="ORF">GCM10020366_37780</name>
</gene>
<dbReference type="InterPro" id="IPR050261">
    <property type="entry name" value="FrsA_esterase"/>
</dbReference>
<evidence type="ECO:0000259" key="5">
    <source>
        <dbReference type="SMART" id="SM00939"/>
    </source>
</evidence>
<keyword evidence="2 6" id="KW-0378">Hydrolase</keyword>
<dbReference type="Pfam" id="PF08530">
    <property type="entry name" value="PepX_C"/>
    <property type="match status" value="1"/>
</dbReference>
<dbReference type="PANTHER" id="PTHR22946:SF9">
    <property type="entry name" value="POLYKETIDE TRANSFERASE AF380"/>
    <property type="match status" value="1"/>
</dbReference>
<dbReference type="Proteomes" id="UP001500483">
    <property type="component" value="Unassembled WGS sequence"/>
</dbReference>
<comment type="similarity">
    <text evidence="1">Belongs to the AB hydrolase superfamily.</text>
</comment>
<dbReference type="SUPFAM" id="SSF49785">
    <property type="entry name" value="Galactose-binding domain-like"/>
    <property type="match status" value="1"/>
</dbReference>
<dbReference type="GO" id="GO:0016787">
    <property type="term" value="F:hydrolase activity"/>
    <property type="evidence" value="ECO:0007669"/>
    <property type="project" value="UniProtKB-KW"/>
</dbReference>
<evidence type="ECO:0000313" key="7">
    <source>
        <dbReference type="Proteomes" id="UP001500483"/>
    </source>
</evidence>
<accession>A0ABP6RSB9</accession>
<dbReference type="InterPro" id="IPR000383">
    <property type="entry name" value="Xaa-Pro-like_dom"/>
</dbReference>
<dbReference type="InterPro" id="IPR029058">
    <property type="entry name" value="AB_hydrolase_fold"/>
</dbReference>
<feature type="chain" id="PRO_5046735904" evidence="4">
    <location>
        <begin position="25"/>
        <end position="515"/>
    </location>
</feature>
<organism evidence="6 7">
    <name type="scientific">Saccharopolyspora gregorii</name>
    <dbReference type="NCBI Taxonomy" id="33914"/>
    <lineage>
        <taxon>Bacteria</taxon>
        <taxon>Bacillati</taxon>
        <taxon>Actinomycetota</taxon>
        <taxon>Actinomycetes</taxon>
        <taxon>Pseudonocardiales</taxon>
        <taxon>Pseudonocardiaceae</taxon>
        <taxon>Saccharopolyspora</taxon>
    </lineage>
</organism>
<keyword evidence="4" id="KW-0732">Signal</keyword>
<dbReference type="Gene3D" id="2.60.120.260">
    <property type="entry name" value="Galactose-binding domain-like"/>
    <property type="match status" value="1"/>
</dbReference>
<feature type="region of interest" description="Disordered" evidence="3">
    <location>
        <begin position="493"/>
        <end position="515"/>
    </location>
</feature>
<evidence type="ECO:0000313" key="6">
    <source>
        <dbReference type="EMBL" id="GAA3359909.1"/>
    </source>
</evidence>
<dbReference type="SMART" id="SM00939">
    <property type="entry name" value="PepX_C"/>
    <property type="match status" value="1"/>
</dbReference>
<dbReference type="Pfam" id="PF02129">
    <property type="entry name" value="Peptidase_S15"/>
    <property type="match status" value="1"/>
</dbReference>
<evidence type="ECO:0000256" key="2">
    <source>
        <dbReference type="ARBA" id="ARBA00022801"/>
    </source>
</evidence>
<feature type="domain" description="Xaa-Pro dipeptidyl-peptidase C-terminal" evidence="5">
    <location>
        <begin position="293"/>
        <end position="514"/>
    </location>
</feature>
<dbReference type="NCBIfam" id="TIGR00976">
    <property type="entry name" value="CocE_NonD"/>
    <property type="match status" value="1"/>
</dbReference>
<keyword evidence="7" id="KW-1185">Reference proteome</keyword>
<feature type="signal peptide" evidence="4">
    <location>
        <begin position="1"/>
        <end position="24"/>
    </location>
</feature>
<dbReference type="SUPFAM" id="SSF53474">
    <property type="entry name" value="alpha/beta-Hydrolases"/>
    <property type="match status" value="1"/>
</dbReference>
<evidence type="ECO:0000256" key="3">
    <source>
        <dbReference type="SAM" id="MobiDB-lite"/>
    </source>
</evidence>
<dbReference type="PANTHER" id="PTHR22946">
    <property type="entry name" value="DIENELACTONE HYDROLASE DOMAIN-CONTAINING PROTEIN-RELATED"/>
    <property type="match status" value="1"/>
</dbReference>
<evidence type="ECO:0000256" key="1">
    <source>
        <dbReference type="ARBA" id="ARBA00008645"/>
    </source>
</evidence>
<protein>
    <submittedName>
        <fullName evidence="6">CocE/NonD family hydrolase</fullName>
    </submittedName>
</protein>
<dbReference type="Gene3D" id="3.40.50.1820">
    <property type="entry name" value="alpha/beta hydrolase"/>
    <property type="match status" value="1"/>
</dbReference>
<name>A0ABP6RSB9_9PSEU</name>
<reference evidence="7" key="1">
    <citation type="journal article" date="2019" name="Int. J. Syst. Evol. Microbiol.">
        <title>The Global Catalogue of Microorganisms (GCM) 10K type strain sequencing project: providing services to taxonomists for standard genome sequencing and annotation.</title>
        <authorList>
            <consortium name="The Broad Institute Genomics Platform"/>
            <consortium name="The Broad Institute Genome Sequencing Center for Infectious Disease"/>
            <person name="Wu L."/>
            <person name="Ma J."/>
        </authorList>
    </citation>
    <scope>NUCLEOTIDE SEQUENCE [LARGE SCALE GENOMIC DNA]</scope>
    <source>
        <strain evidence="7">JCM 9687</strain>
    </source>
</reference>
<sequence>MRRLLVLATSVLAAALLAPPVAAAAPGVAITHRTVPGADGVPLDAKVIEPTGRGDGPFPLLVMPASWATPNIEYVGAAAGMAYDSGYVVVTYTARGFYASGGAVDVGGPADVGDASAVIDWALANTGADPARIGMGGISYGAGISVLTAAADPRVRAVAAMSGWSDLLASLYPNETVSTQAAEALLAVGHVTGRFGPELRELERAYREDRVEDVLHLGDDRSPLREVDRLNANGTAVLLANAWEDSLFQPGQITDLYRRLTGPKHLLLSPGDHATPDLFGAAGLPNDVWDAARRWFDHHLRGADNGVDTENPVRLAPISGGTWRDHPDWESVTGTVDTRHLAASGLLSDRPQPAWRREVRTGVPTAADSGTIFVNGLLQQFTGIPPLAPVGLLDRAAAGVWQTEPYPTGVTVAGAAALHATVVPRAETTSLVGYLYDVDPAGGGKLITHKPITLRRSTIGEPRAVDLTLEPALWHVPAGHRLALVVDTVDPRYATEHPGPPTTLTTPATLDVPLA</sequence>
<dbReference type="RefSeq" id="WP_344928340.1">
    <property type="nucleotide sequence ID" value="NZ_BAAAYK010000038.1"/>
</dbReference>
<evidence type="ECO:0000256" key="4">
    <source>
        <dbReference type="SAM" id="SignalP"/>
    </source>
</evidence>
<dbReference type="InterPro" id="IPR013736">
    <property type="entry name" value="Xaa-Pro_dipept_C"/>
</dbReference>
<dbReference type="InterPro" id="IPR005674">
    <property type="entry name" value="CocE/Ser_esterase"/>
</dbReference>
<comment type="caution">
    <text evidence="6">The sequence shown here is derived from an EMBL/GenBank/DDBJ whole genome shotgun (WGS) entry which is preliminary data.</text>
</comment>
<proteinExistence type="inferred from homology"/>
<feature type="compositionally biased region" description="Low complexity" evidence="3">
    <location>
        <begin position="502"/>
        <end position="515"/>
    </location>
</feature>
<dbReference type="InterPro" id="IPR008979">
    <property type="entry name" value="Galactose-bd-like_sf"/>
</dbReference>